<gene>
    <name evidence="4" type="ORF">GCM10008957_55220</name>
</gene>
<dbReference type="InterPro" id="IPR009057">
    <property type="entry name" value="Homeodomain-like_sf"/>
</dbReference>
<dbReference type="GO" id="GO:0000976">
    <property type="term" value="F:transcription cis-regulatory region binding"/>
    <property type="evidence" value="ECO:0007669"/>
    <property type="project" value="TreeGrafter"/>
</dbReference>
<accession>A0A918FI98</accession>
<dbReference type="PANTHER" id="PTHR30055">
    <property type="entry name" value="HTH-TYPE TRANSCRIPTIONAL REGULATOR RUTR"/>
    <property type="match status" value="1"/>
</dbReference>
<dbReference type="Pfam" id="PF00440">
    <property type="entry name" value="TetR_N"/>
    <property type="match status" value="1"/>
</dbReference>
<dbReference type="Proteomes" id="UP000603865">
    <property type="component" value="Unassembled WGS sequence"/>
</dbReference>
<feature type="domain" description="HTH tetR-type" evidence="3">
    <location>
        <begin position="16"/>
        <end position="76"/>
    </location>
</feature>
<dbReference type="GO" id="GO:0003700">
    <property type="term" value="F:DNA-binding transcription factor activity"/>
    <property type="evidence" value="ECO:0007669"/>
    <property type="project" value="TreeGrafter"/>
</dbReference>
<reference evidence="4" key="1">
    <citation type="journal article" date="2014" name="Int. J. Syst. Evol. Microbiol.">
        <title>Complete genome sequence of Corynebacterium casei LMG S-19264T (=DSM 44701T), isolated from a smear-ripened cheese.</title>
        <authorList>
            <consortium name="US DOE Joint Genome Institute (JGI-PGF)"/>
            <person name="Walter F."/>
            <person name="Albersmeier A."/>
            <person name="Kalinowski J."/>
            <person name="Ruckert C."/>
        </authorList>
    </citation>
    <scope>NUCLEOTIDE SEQUENCE</scope>
    <source>
        <strain evidence="4">JCM 31311</strain>
    </source>
</reference>
<proteinExistence type="predicted"/>
<dbReference type="Gene3D" id="1.10.357.10">
    <property type="entry name" value="Tetracycline Repressor, domain 2"/>
    <property type="match status" value="1"/>
</dbReference>
<evidence type="ECO:0000256" key="2">
    <source>
        <dbReference type="PROSITE-ProRule" id="PRU00335"/>
    </source>
</evidence>
<dbReference type="RefSeq" id="WP_189093747.1">
    <property type="nucleotide sequence ID" value="NZ_BMQL01000094.1"/>
</dbReference>
<feature type="DNA-binding region" description="H-T-H motif" evidence="2">
    <location>
        <begin position="39"/>
        <end position="58"/>
    </location>
</feature>
<evidence type="ECO:0000313" key="5">
    <source>
        <dbReference type="Proteomes" id="UP000603865"/>
    </source>
</evidence>
<keyword evidence="5" id="KW-1185">Reference proteome</keyword>
<comment type="caution">
    <text evidence="4">The sequence shown here is derived from an EMBL/GenBank/DDBJ whole genome shotgun (WGS) entry which is preliminary data.</text>
</comment>
<dbReference type="Pfam" id="PF17929">
    <property type="entry name" value="TetR_C_34"/>
    <property type="match status" value="1"/>
</dbReference>
<reference evidence="4" key="2">
    <citation type="submission" date="2020-09" db="EMBL/GenBank/DDBJ databases">
        <authorList>
            <person name="Sun Q."/>
            <person name="Ohkuma M."/>
        </authorList>
    </citation>
    <scope>NUCLEOTIDE SEQUENCE</scope>
    <source>
        <strain evidence="4">JCM 31311</strain>
    </source>
</reference>
<evidence type="ECO:0000256" key="1">
    <source>
        <dbReference type="ARBA" id="ARBA00023125"/>
    </source>
</evidence>
<name>A0A918FI98_9DEIO</name>
<dbReference type="InterPro" id="IPR050109">
    <property type="entry name" value="HTH-type_TetR-like_transc_reg"/>
</dbReference>
<protein>
    <submittedName>
        <fullName evidence="4">TetR family transcriptional regulator</fullName>
    </submittedName>
</protein>
<evidence type="ECO:0000259" key="3">
    <source>
        <dbReference type="PROSITE" id="PS50977"/>
    </source>
</evidence>
<dbReference type="InterPro" id="IPR041483">
    <property type="entry name" value="TetR_C_34"/>
</dbReference>
<dbReference type="AlphaFoldDB" id="A0A918FI98"/>
<sequence length="224" mass="24853">MTAEPFQRARTDEQRAQRRAQILEVARDLLDGRRIADVSLNEIARQAGLAKSNVLRYFESREVILMTLLDEEYARWVDEVTQRLPQSGEPDPAERVAWVLADTVMARPMLCELLTSTTTVLEHNVTTADVTAFKLAVQGSMARLMVAVARELGSWDEARAGVFISGLHANVTAIWSLAHPAPALVEAYASCQQIQGLPCAPEIALREALATLIVGLQHRTPRWL</sequence>
<dbReference type="SUPFAM" id="SSF46689">
    <property type="entry name" value="Homeodomain-like"/>
    <property type="match status" value="1"/>
</dbReference>
<dbReference type="EMBL" id="BMQL01000094">
    <property type="protein sequence ID" value="GGR39294.1"/>
    <property type="molecule type" value="Genomic_DNA"/>
</dbReference>
<dbReference type="InterPro" id="IPR001647">
    <property type="entry name" value="HTH_TetR"/>
</dbReference>
<keyword evidence="1 2" id="KW-0238">DNA-binding</keyword>
<dbReference type="PANTHER" id="PTHR30055:SF226">
    <property type="entry name" value="HTH-TYPE TRANSCRIPTIONAL REGULATOR PKSA"/>
    <property type="match status" value="1"/>
</dbReference>
<organism evidence="4 5">
    <name type="scientific">Deinococcus ruber</name>
    <dbReference type="NCBI Taxonomy" id="1848197"/>
    <lineage>
        <taxon>Bacteria</taxon>
        <taxon>Thermotogati</taxon>
        <taxon>Deinococcota</taxon>
        <taxon>Deinococci</taxon>
        <taxon>Deinococcales</taxon>
        <taxon>Deinococcaceae</taxon>
        <taxon>Deinococcus</taxon>
    </lineage>
</organism>
<dbReference type="PROSITE" id="PS50977">
    <property type="entry name" value="HTH_TETR_2"/>
    <property type="match status" value="1"/>
</dbReference>
<evidence type="ECO:0000313" key="4">
    <source>
        <dbReference type="EMBL" id="GGR39294.1"/>
    </source>
</evidence>